<evidence type="ECO:0000256" key="10">
    <source>
        <dbReference type="ARBA" id="ARBA00022516"/>
    </source>
</evidence>
<comment type="catalytic activity">
    <reaction evidence="33">
        <text>2 a 1-acylglycerol = a 1,2-diacylglycerol + glycerol</text>
        <dbReference type="Rhea" id="RHEA:44432"/>
        <dbReference type="ChEBI" id="CHEBI:17754"/>
        <dbReference type="ChEBI" id="CHEBI:35759"/>
        <dbReference type="ChEBI" id="CHEBI:49172"/>
    </reaction>
</comment>
<evidence type="ECO:0000256" key="19">
    <source>
        <dbReference type="ARBA" id="ARBA00023180"/>
    </source>
</evidence>
<keyword evidence="14 41" id="KW-0378">Hydrolase</keyword>
<evidence type="ECO:0000256" key="12">
    <source>
        <dbReference type="ARBA" id="ARBA00022679"/>
    </source>
</evidence>
<evidence type="ECO:0000256" key="13">
    <source>
        <dbReference type="ARBA" id="ARBA00022692"/>
    </source>
</evidence>
<dbReference type="InterPro" id="IPR033562">
    <property type="entry name" value="PLPL"/>
</dbReference>
<comment type="catalytic activity">
    <reaction evidence="30">
        <text>a 1-acylglycerol + a 1,3-diacylglycerol = a triacylglycerol + glycerol</text>
        <dbReference type="Rhea" id="RHEA:44440"/>
        <dbReference type="ChEBI" id="CHEBI:17754"/>
        <dbReference type="ChEBI" id="CHEBI:17855"/>
        <dbReference type="ChEBI" id="CHEBI:35759"/>
        <dbReference type="ChEBI" id="CHEBI:47777"/>
    </reaction>
</comment>
<keyword evidence="15" id="KW-0735">Signal-anchor</keyword>
<keyword evidence="17 41" id="KW-0443">Lipid metabolism</keyword>
<evidence type="ECO:0000256" key="8">
    <source>
        <dbReference type="ARBA" id="ARBA00013278"/>
    </source>
</evidence>
<evidence type="ECO:0000256" key="17">
    <source>
        <dbReference type="ARBA" id="ARBA00023098"/>
    </source>
</evidence>
<dbReference type="InterPro" id="IPR002641">
    <property type="entry name" value="PNPLA_dom"/>
</dbReference>
<dbReference type="FunFam" id="3.40.1090.10:FF:000003">
    <property type="entry name" value="Patatin-like phospholipase domain-containing protein 2"/>
    <property type="match status" value="1"/>
</dbReference>
<dbReference type="GO" id="GO:0004806">
    <property type="term" value="F:triacylglycerol lipase activity"/>
    <property type="evidence" value="ECO:0007669"/>
    <property type="project" value="UniProtKB-EC"/>
</dbReference>
<evidence type="ECO:0000256" key="39">
    <source>
        <dbReference type="ARBA" id="ARBA00080560"/>
    </source>
</evidence>
<comment type="catalytic activity">
    <reaction evidence="26">
        <text>1-(9Z-octadecenoyl)-sn-glycero-3-phosphate + (9Z,12Z)-octadecadienoyl-CoA = 1-(9Z)-octadecenoyl-2-(9Z,12Z)-octadecadienoyl-sn-glycero-3-phosphate + CoA</text>
        <dbReference type="Rhea" id="RHEA:37159"/>
        <dbReference type="ChEBI" id="CHEBI:57287"/>
        <dbReference type="ChEBI" id="CHEBI:57383"/>
        <dbReference type="ChEBI" id="CHEBI:74544"/>
        <dbReference type="ChEBI" id="CHEBI:74563"/>
    </reaction>
    <physiologicalReaction direction="left-to-right" evidence="26">
        <dbReference type="Rhea" id="RHEA:37160"/>
    </physiologicalReaction>
</comment>
<feature type="transmembrane region" description="Helical" evidence="42">
    <location>
        <begin position="6"/>
        <end position="23"/>
    </location>
</feature>
<comment type="subcellular location">
    <subcellularLocation>
        <location evidence="5">Lipid droplet</location>
    </subcellularLocation>
    <subcellularLocation>
        <location evidence="4">Membrane</location>
        <topology evidence="4">Single-pass membrane protein</topology>
    </subcellularLocation>
</comment>
<evidence type="ECO:0000256" key="33">
    <source>
        <dbReference type="ARBA" id="ARBA00052543"/>
    </source>
</evidence>
<evidence type="ECO:0000256" key="7">
    <source>
        <dbReference type="ARBA" id="ARBA00013211"/>
    </source>
</evidence>
<evidence type="ECO:0000256" key="23">
    <source>
        <dbReference type="ARBA" id="ARBA00025707"/>
    </source>
</evidence>
<comment type="catalytic activity">
    <reaction evidence="32">
        <text>a 1-acylglycerol + a 1,2-diacylglycerol = a triacylglycerol + glycerol</text>
        <dbReference type="Rhea" id="RHEA:44436"/>
        <dbReference type="ChEBI" id="CHEBI:17754"/>
        <dbReference type="ChEBI" id="CHEBI:17855"/>
        <dbReference type="ChEBI" id="CHEBI:35759"/>
        <dbReference type="ChEBI" id="CHEBI:49172"/>
    </reaction>
</comment>
<dbReference type="GO" id="GO:0006654">
    <property type="term" value="P:phosphatidic acid biosynthetic process"/>
    <property type="evidence" value="ECO:0007669"/>
    <property type="project" value="UniProtKB-ARBA"/>
</dbReference>
<evidence type="ECO:0000256" key="25">
    <source>
        <dbReference type="ARBA" id="ARBA00048770"/>
    </source>
</evidence>
<evidence type="ECO:0000256" key="28">
    <source>
        <dbReference type="ARBA" id="ARBA00050245"/>
    </source>
</evidence>
<keyword evidence="20" id="KW-0594">Phospholipid biosynthesis</keyword>
<organism evidence="44 45">
    <name type="scientific">Physeter macrocephalus</name>
    <name type="common">Sperm whale</name>
    <name type="synonym">Physeter catodon</name>
    <dbReference type="NCBI Taxonomy" id="9755"/>
    <lineage>
        <taxon>Eukaryota</taxon>
        <taxon>Metazoa</taxon>
        <taxon>Chordata</taxon>
        <taxon>Craniata</taxon>
        <taxon>Vertebrata</taxon>
        <taxon>Euteleostomi</taxon>
        <taxon>Mammalia</taxon>
        <taxon>Eutheria</taxon>
        <taxon>Laurasiatheria</taxon>
        <taxon>Artiodactyla</taxon>
        <taxon>Whippomorpha</taxon>
        <taxon>Cetacea</taxon>
        <taxon>Odontoceti</taxon>
        <taxon>Physeteridae</taxon>
        <taxon>Physeter</taxon>
    </lineage>
</organism>
<dbReference type="Pfam" id="PF01734">
    <property type="entry name" value="Patatin"/>
    <property type="match status" value="1"/>
</dbReference>
<comment type="catalytic activity">
    <reaction evidence="28">
        <text>1-(9Z-octadecenoyl)-glycerol + 1,3-di-(9Z-octadecenoyl)-glycerol = 1,2,3-tri-(9Z-octadecenoyl)-glycerol + glycerol</text>
        <dbReference type="Rhea" id="RHEA:38331"/>
        <dbReference type="ChEBI" id="CHEBI:17754"/>
        <dbReference type="ChEBI" id="CHEBI:53753"/>
        <dbReference type="ChEBI" id="CHEBI:75342"/>
        <dbReference type="ChEBI" id="CHEBI:75735"/>
    </reaction>
    <physiologicalReaction direction="left-to-right" evidence="28">
        <dbReference type="Rhea" id="RHEA:38332"/>
    </physiologicalReaction>
</comment>
<evidence type="ECO:0000256" key="29">
    <source>
        <dbReference type="ARBA" id="ARBA00050373"/>
    </source>
</evidence>
<evidence type="ECO:0000256" key="32">
    <source>
        <dbReference type="ARBA" id="ARBA00051085"/>
    </source>
</evidence>
<protein>
    <recommendedName>
        <fullName evidence="39">Acylglycerol transacylase</fullName>
        <ecNumber evidence="7">2.3.1.51</ecNumber>
        <ecNumber evidence="9">3.1.1.3</ecNumber>
        <ecNumber evidence="8">3.1.1.4</ecNumber>
    </recommendedName>
    <alternativeName>
        <fullName evidence="40">Adiponutrin</fullName>
    </alternativeName>
    <alternativeName>
        <fullName evidence="38">Calcium-independent phospholipase A2-epsilon</fullName>
    </alternativeName>
    <alternativeName>
        <fullName evidence="24">Lysophosphatidic acid acyltransferase</fullName>
    </alternativeName>
    <alternativeName>
        <fullName evidence="37">Patatin-like phospholipase domain-containing protein 3</fullName>
    </alternativeName>
</protein>
<evidence type="ECO:0000256" key="9">
    <source>
        <dbReference type="ARBA" id="ARBA00013279"/>
    </source>
</evidence>
<reference evidence="45" key="1">
    <citation type="submission" date="2025-08" db="UniProtKB">
        <authorList>
            <consortium name="RefSeq"/>
        </authorList>
    </citation>
    <scope>IDENTIFICATION</scope>
    <source>
        <tissue evidence="45">Muscle</tissue>
    </source>
</reference>
<evidence type="ECO:0000256" key="6">
    <source>
        <dbReference type="ARBA" id="ARBA00005189"/>
    </source>
</evidence>
<evidence type="ECO:0000256" key="38">
    <source>
        <dbReference type="ARBA" id="ARBA00079790"/>
    </source>
</evidence>
<evidence type="ECO:0000256" key="30">
    <source>
        <dbReference type="ARBA" id="ARBA00050561"/>
    </source>
</evidence>
<comment type="pathway">
    <text evidence="6">Lipid metabolism.</text>
</comment>
<dbReference type="GO" id="GO:0016020">
    <property type="term" value="C:membrane"/>
    <property type="evidence" value="ECO:0007669"/>
    <property type="project" value="UniProtKB-SubCell"/>
</dbReference>
<dbReference type="InParanoid" id="A0A2Y9SX69"/>
<dbReference type="GO" id="GO:0005737">
    <property type="term" value="C:cytoplasm"/>
    <property type="evidence" value="ECO:0007669"/>
    <property type="project" value="TreeGrafter"/>
</dbReference>
<dbReference type="Gene3D" id="3.40.1090.10">
    <property type="entry name" value="Cytosolic phospholipase A2 catalytic domain"/>
    <property type="match status" value="2"/>
</dbReference>
<evidence type="ECO:0000256" key="1">
    <source>
        <dbReference type="ARBA" id="ARBA00000816"/>
    </source>
</evidence>
<dbReference type="GO" id="GO:0019432">
    <property type="term" value="P:triglyceride biosynthetic process"/>
    <property type="evidence" value="ECO:0007669"/>
    <property type="project" value="UniProtKB-ARBA"/>
</dbReference>
<comment type="catalytic activity">
    <reaction evidence="31">
        <text>2 1-(9Z-octadecenoyl)-glycerol = 1,2-di-(9Z-octadecenoyl)-glycerol + glycerol</text>
        <dbReference type="Rhea" id="RHEA:38323"/>
        <dbReference type="ChEBI" id="CHEBI:17754"/>
        <dbReference type="ChEBI" id="CHEBI:52323"/>
        <dbReference type="ChEBI" id="CHEBI:75342"/>
    </reaction>
    <physiologicalReaction direction="left-to-right" evidence="31">
        <dbReference type="Rhea" id="RHEA:38324"/>
    </physiologicalReaction>
</comment>
<comment type="pathway">
    <text evidence="36">Glycerolipid metabolism.</text>
</comment>
<dbReference type="GeneID" id="102986399"/>
<sequence>MDDPERGWSLSFAGCGFLGFYHIGVTRCLSERAPHLLRNARRFFGASAGALHCAFFLSGVPLEQTLQTLVDIVQSARSRNIGILHPAFNMSKHVRDGLQRYLPDNVHQILSGKIVISLTRVADGENVLVSDFRSKDEVVDALLCSSFVPFISGLIPPSFRGVRYVDGAVSNTIPCFDTKTTITISPFYGESDICPKVKSTNFLHVDVTMLSLRLCSENVYLLARVLFPADLKVLGELCFRGYLDAVRFLEENGICDRPPLCLSASSAELEVLEAPWEHGSLQSSPGMAAGEAGPEEDKLLDHRHLSILPWDESILETLSPKLTIALREAIRNQDGYISKMCNFLPIKVMSFAVLPCTLPVESAIAAVQRLVMWLPDMPKDIQWLWWATSRLCSRVVMRLFPVEPYVKDTGQNLWN</sequence>
<evidence type="ECO:0000256" key="3">
    <source>
        <dbReference type="ARBA" id="ARBA00001141"/>
    </source>
</evidence>
<keyword evidence="41" id="KW-0442">Lipid degradation</keyword>
<dbReference type="GO" id="GO:0004623">
    <property type="term" value="F:phospholipase A2 activity"/>
    <property type="evidence" value="ECO:0007669"/>
    <property type="project" value="UniProtKB-EC"/>
</dbReference>
<dbReference type="SUPFAM" id="SSF52151">
    <property type="entry name" value="FabD/lysophospholipase-like"/>
    <property type="match status" value="1"/>
</dbReference>
<dbReference type="FunFam" id="3.40.1090.10:FF:000042">
    <property type="entry name" value="Patatin-like phospholipase domain-containing 3"/>
    <property type="match status" value="1"/>
</dbReference>
<evidence type="ECO:0000256" key="2">
    <source>
        <dbReference type="ARBA" id="ARBA00001024"/>
    </source>
</evidence>
<feature type="active site" description="Proton acceptor" evidence="41">
    <location>
        <position position="166"/>
    </location>
</feature>
<dbReference type="GO" id="GO:0005811">
    <property type="term" value="C:lipid droplet"/>
    <property type="evidence" value="ECO:0007669"/>
    <property type="project" value="UniProtKB-SubCell"/>
</dbReference>
<evidence type="ECO:0000256" key="5">
    <source>
        <dbReference type="ARBA" id="ARBA00004502"/>
    </source>
</evidence>
<comment type="catalytic activity">
    <reaction evidence="2">
        <text>a triacylglycerol + H2O = a diacylglycerol + a fatty acid + H(+)</text>
        <dbReference type="Rhea" id="RHEA:12044"/>
        <dbReference type="ChEBI" id="CHEBI:15377"/>
        <dbReference type="ChEBI" id="CHEBI:15378"/>
        <dbReference type="ChEBI" id="CHEBI:17855"/>
        <dbReference type="ChEBI" id="CHEBI:18035"/>
        <dbReference type="ChEBI" id="CHEBI:28868"/>
        <dbReference type="EC" id="3.1.1.3"/>
    </reaction>
</comment>
<comment type="catalytic activity">
    <reaction evidence="1">
        <text>1-(9Z-octadecenoyl)-sn-glycero-3-phosphate + hexadecanoyl-CoA = 1-(9Z)-octadecenoyl-2-hexadecanoyl-sn-glycero-3-phosphate + CoA</text>
        <dbReference type="Rhea" id="RHEA:37143"/>
        <dbReference type="ChEBI" id="CHEBI:57287"/>
        <dbReference type="ChEBI" id="CHEBI:57379"/>
        <dbReference type="ChEBI" id="CHEBI:74544"/>
        <dbReference type="ChEBI" id="CHEBI:74551"/>
    </reaction>
    <physiologicalReaction direction="left-to-right" evidence="1">
        <dbReference type="Rhea" id="RHEA:37144"/>
    </physiologicalReaction>
</comment>
<evidence type="ECO:0000256" key="35">
    <source>
        <dbReference type="ARBA" id="ARBA00053171"/>
    </source>
</evidence>
<keyword evidence="19" id="KW-0325">Glycoprotein</keyword>
<dbReference type="EC" id="2.3.1.51" evidence="7"/>
<comment type="pathway">
    <text evidence="23">Phospholipid metabolism.</text>
</comment>
<comment type="function">
    <text evidence="35">Specifically catalyzes coenzyme A (CoA)-dependent acylation of 1-acyl-sn-glycerol 3-phosphate (2-lysophosphatidic acid/LPA) to generate phosphatidic acid (PA), an important metabolic intermediate and precursor for both triglycerides and glycerophospholipids. Does not esterify other lysophospholipids. Acyl donors are long chain (at least C16) fatty acyl-CoAs: arachidonoyl-CoA, linoleoyl-CoA, oleoyl-CoA and at a lesser extent palmitoyl-CoA. Additionally possesses low triacylglycerol lipase and CoA-independent acylglycerol transacylase activities and thus may play a role in acyl-chain remodeling of triglycerides. In vitro may express hydrolytic activity against glycerolipids triacylglycerol, diacylglycerol and monoacylglycerol, with a strong preference for oleic acid as the acyl moiety. However, the triacylglycerol hydrolase activity is controversial and may be very low. Possesses phospholipase A2 activity.</text>
</comment>
<dbReference type="KEGG" id="pcad:102986399"/>
<evidence type="ECO:0000256" key="11">
    <source>
        <dbReference type="ARBA" id="ARBA00022677"/>
    </source>
</evidence>
<accession>A0A2Y9SX69</accession>
<dbReference type="GO" id="GO:0001676">
    <property type="term" value="P:long-chain fatty acid metabolic process"/>
    <property type="evidence" value="ECO:0007669"/>
    <property type="project" value="UniProtKB-ARBA"/>
</dbReference>
<dbReference type="InterPro" id="IPR016035">
    <property type="entry name" value="Acyl_Trfase/lysoPLipase"/>
</dbReference>
<keyword evidence="18 42" id="KW-0472">Membrane</keyword>
<feature type="active site" description="Nucleophile" evidence="41">
    <location>
        <position position="47"/>
    </location>
</feature>
<evidence type="ECO:0000256" key="31">
    <source>
        <dbReference type="ARBA" id="ARBA00050827"/>
    </source>
</evidence>
<evidence type="ECO:0000256" key="24">
    <source>
        <dbReference type="ARBA" id="ARBA00032101"/>
    </source>
</evidence>
<keyword evidence="12" id="KW-0808">Transferase</keyword>
<dbReference type="STRING" id="9755.ENSPCTP00005000936"/>
<comment type="catalytic activity">
    <reaction evidence="3">
        <text>a 1-acyl-sn-glycero-3-phosphate + an acyl-CoA = a 1,2-diacyl-sn-glycero-3-phosphate + CoA</text>
        <dbReference type="Rhea" id="RHEA:19709"/>
        <dbReference type="ChEBI" id="CHEBI:57287"/>
        <dbReference type="ChEBI" id="CHEBI:57970"/>
        <dbReference type="ChEBI" id="CHEBI:58342"/>
        <dbReference type="ChEBI" id="CHEBI:58608"/>
        <dbReference type="EC" id="2.3.1.51"/>
    </reaction>
</comment>
<keyword evidence="13 42" id="KW-0812">Transmembrane</keyword>
<dbReference type="FunCoup" id="A0A2Y9SX69">
    <property type="interactions" value="169"/>
</dbReference>
<dbReference type="RefSeq" id="XP_023983266.1">
    <property type="nucleotide sequence ID" value="XM_024127498.3"/>
</dbReference>
<dbReference type="Proteomes" id="UP000248484">
    <property type="component" value="Chromosome 6"/>
</dbReference>
<feature type="short sequence motif" description="DGA/G" evidence="41">
    <location>
        <begin position="166"/>
        <end position="168"/>
    </location>
</feature>
<dbReference type="OrthoDB" id="197155at2759"/>
<dbReference type="GO" id="GO:0036042">
    <property type="term" value="F:long-chain fatty acyl-CoA binding"/>
    <property type="evidence" value="ECO:0007669"/>
    <property type="project" value="UniProtKB-ARBA"/>
</dbReference>
<keyword evidence="10" id="KW-0444">Lipid biosynthesis</keyword>
<keyword evidence="44" id="KW-1185">Reference proteome</keyword>
<dbReference type="EC" id="3.1.1.3" evidence="9"/>
<feature type="domain" description="PNPLA" evidence="43">
    <location>
        <begin position="10"/>
        <end position="179"/>
    </location>
</feature>
<evidence type="ECO:0000256" key="37">
    <source>
        <dbReference type="ARBA" id="ARBA00078886"/>
    </source>
</evidence>
<evidence type="ECO:0000256" key="15">
    <source>
        <dbReference type="ARBA" id="ARBA00022968"/>
    </source>
</evidence>
<evidence type="ECO:0000256" key="22">
    <source>
        <dbReference type="ARBA" id="ARBA00023315"/>
    </source>
</evidence>
<evidence type="ECO:0000256" key="26">
    <source>
        <dbReference type="ARBA" id="ARBA00049345"/>
    </source>
</evidence>
<evidence type="ECO:0000256" key="21">
    <source>
        <dbReference type="ARBA" id="ARBA00023264"/>
    </source>
</evidence>
<evidence type="ECO:0000313" key="44">
    <source>
        <dbReference type="Proteomes" id="UP000248484"/>
    </source>
</evidence>
<evidence type="ECO:0000256" key="14">
    <source>
        <dbReference type="ARBA" id="ARBA00022801"/>
    </source>
</evidence>
<keyword evidence="16 42" id="KW-1133">Transmembrane helix</keyword>
<evidence type="ECO:0000313" key="45">
    <source>
        <dbReference type="RefSeq" id="XP_023983266.1"/>
    </source>
</evidence>
<keyword evidence="11" id="KW-0551">Lipid droplet</keyword>
<keyword evidence="22" id="KW-0012">Acyltransferase</keyword>
<dbReference type="CTD" id="80339"/>
<dbReference type="GO" id="GO:0003841">
    <property type="term" value="F:1-acylglycerol-3-phosphate O-acyltransferase activity"/>
    <property type="evidence" value="ECO:0007669"/>
    <property type="project" value="UniProtKB-EC"/>
</dbReference>
<comment type="catalytic activity">
    <reaction evidence="34">
        <text>1-(9Z-octadecenoyl)-glycerol + 1,2-di-(9Z-octadecenoyl)-glycerol = 1,2,3-tri-(9Z-octadecenoyl)-glycerol + glycerol</text>
        <dbReference type="Rhea" id="RHEA:38327"/>
        <dbReference type="ChEBI" id="CHEBI:17754"/>
        <dbReference type="ChEBI" id="CHEBI:52323"/>
        <dbReference type="ChEBI" id="CHEBI:53753"/>
        <dbReference type="ChEBI" id="CHEBI:75342"/>
    </reaction>
    <physiologicalReaction direction="left-to-right" evidence="34">
        <dbReference type="Rhea" id="RHEA:38328"/>
    </physiologicalReaction>
</comment>
<dbReference type="PANTHER" id="PTHR12406:SF22">
    <property type="entry name" value="1-ACYLGLYCEROL-3-PHOSPHATE O-ACYLTRANSFERASE PNPLA3"/>
    <property type="match status" value="1"/>
</dbReference>
<evidence type="ECO:0000256" key="41">
    <source>
        <dbReference type="PROSITE-ProRule" id="PRU01161"/>
    </source>
</evidence>
<dbReference type="GO" id="GO:0019433">
    <property type="term" value="P:triglyceride catabolic process"/>
    <property type="evidence" value="ECO:0007669"/>
    <property type="project" value="UniProtKB-ARBA"/>
</dbReference>
<evidence type="ECO:0000256" key="40">
    <source>
        <dbReference type="ARBA" id="ARBA00083280"/>
    </source>
</evidence>
<dbReference type="GO" id="GO:0035727">
    <property type="term" value="F:lysophosphatidic acid binding"/>
    <property type="evidence" value="ECO:0007669"/>
    <property type="project" value="UniProtKB-ARBA"/>
</dbReference>
<evidence type="ECO:0000256" key="34">
    <source>
        <dbReference type="ARBA" id="ARBA00052658"/>
    </source>
</evidence>
<dbReference type="PROSITE" id="PS51635">
    <property type="entry name" value="PNPLA"/>
    <property type="match status" value="1"/>
</dbReference>
<dbReference type="PANTHER" id="PTHR12406">
    <property type="entry name" value="CALCIUM-INDEPENDENT PHOSPHOLIPASE A2 IPLA2 -RELATED"/>
    <property type="match status" value="1"/>
</dbReference>
<comment type="catalytic activity">
    <reaction evidence="29">
        <text>1,2,3-tri-(9Z-octadecenoyl)-glycerol + H2O = 1,3-di-(9Z-octadecenoyl)-glycerol + (9Z)-octadecenoate + H(+)</text>
        <dbReference type="Rhea" id="RHEA:38387"/>
        <dbReference type="ChEBI" id="CHEBI:15377"/>
        <dbReference type="ChEBI" id="CHEBI:15378"/>
        <dbReference type="ChEBI" id="CHEBI:30823"/>
        <dbReference type="ChEBI" id="CHEBI:53753"/>
        <dbReference type="ChEBI" id="CHEBI:75735"/>
    </reaction>
    <physiologicalReaction direction="left-to-right" evidence="29">
        <dbReference type="Rhea" id="RHEA:38388"/>
    </physiologicalReaction>
</comment>
<evidence type="ECO:0000256" key="4">
    <source>
        <dbReference type="ARBA" id="ARBA00004167"/>
    </source>
</evidence>
<evidence type="ECO:0000259" key="43">
    <source>
        <dbReference type="PROSITE" id="PS51635"/>
    </source>
</evidence>
<dbReference type="EC" id="3.1.1.4" evidence="8"/>
<evidence type="ECO:0000256" key="27">
    <source>
        <dbReference type="ARBA" id="ARBA00049561"/>
    </source>
</evidence>
<dbReference type="AlphaFoldDB" id="A0A2Y9SX69"/>
<keyword evidence="21" id="KW-1208">Phospholipid metabolism</keyword>
<evidence type="ECO:0000256" key="20">
    <source>
        <dbReference type="ARBA" id="ARBA00023209"/>
    </source>
</evidence>
<comment type="catalytic activity">
    <reaction evidence="25">
        <text>1-(9Z-octadecenoyl)-sn-glycero-3-phosphate + (5Z,8Z,11Z,14Z)-eicosatetraenoyl-CoA = 1-(9Z)-octadecenoyl-2-(5Z,8Z,11Z,14Z)-eicosatetraenoyl-sn-glycero-3-phosphate + CoA</text>
        <dbReference type="Rhea" id="RHEA:37443"/>
        <dbReference type="ChEBI" id="CHEBI:57287"/>
        <dbReference type="ChEBI" id="CHEBI:57368"/>
        <dbReference type="ChEBI" id="CHEBI:74544"/>
        <dbReference type="ChEBI" id="CHEBI:74928"/>
    </reaction>
    <physiologicalReaction direction="left-to-right" evidence="25">
        <dbReference type="Rhea" id="RHEA:37444"/>
    </physiologicalReaction>
</comment>
<gene>
    <name evidence="45" type="primary">PNPLA3</name>
</gene>
<dbReference type="GO" id="GO:0055088">
    <property type="term" value="P:lipid homeostasis"/>
    <property type="evidence" value="ECO:0007669"/>
    <property type="project" value="TreeGrafter"/>
</dbReference>
<name>A0A2Y9SX69_PHYMC</name>
<evidence type="ECO:0000256" key="36">
    <source>
        <dbReference type="ARBA" id="ARBA00060536"/>
    </source>
</evidence>
<feature type="short sequence motif" description="GXGXXG" evidence="41">
    <location>
        <begin position="14"/>
        <end position="19"/>
    </location>
</feature>
<proteinExistence type="predicted"/>
<evidence type="ECO:0000256" key="42">
    <source>
        <dbReference type="SAM" id="Phobius"/>
    </source>
</evidence>
<evidence type="ECO:0000256" key="18">
    <source>
        <dbReference type="ARBA" id="ARBA00023136"/>
    </source>
</evidence>
<evidence type="ECO:0000256" key="16">
    <source>
        <dbReference type="ARBA" id="ARBA00022989"/>
    </source>
</evidence>
<feature type="short sequence motif" description="GXSXG" evidence="41">
    <location>
        <begin position="45"/>
        <end position="49"/>
    </location>
</feature>
<comment type="catalytic activity">
    <reaction evidence="27">
        <text>1-(9Z-octadecenoyl)-sn-glycero-3-phosphate + (9Z)-octadecenoyl-CoA = 1,2-di-(9Z-octadecenoyl)-sn-glycero-3-phosphate + CoA</text>
        <dbReference type="Rhea" id="RHEA:37131"/>
        <dbReference type="ChEBI" id="CHEBI:57287"/>
        <dbReference type="ChEBI" id="CHEBI:57387"/>
        <dbReference type="ChEBI" id="CHEBI:74544"/>
        <dbReference type="ChEBI" id="CHEBI:74546"/>
    </reaction>
    <physiologicalReaction direction="left-to-right" evidence="27">
        <dbReference type="Rhea" id="RHEA:37132"/>
    </physiologicalReaction>
</comment>